<dbReference type="Pfam" id="PF01592">
    <property type="entry name" value="NifU_N"/>
    <property type="match status" value="1"/>
</dbReference>
<dbReference type="GO" id="GO:0005506">
    <property type="term" value="F:iron ion binding"/>
    <property type="evidence" value="ECO:0007669"/>
    <property type="project" value="InterPro"/>
</dbReference>
<organism evidence="2">
    <name type="scientific">Candidatus Kentrum sp. LFY</name>
    <dbReference type="NCBI Taxonomy" id="2126342"/>
    <lineage>
        <taxon>Bacteria</taxon>
        <taxon>Pseudomonadati</taxon>
        <taxon>Pseudomonadota</taxon>
        <taxon>Gammaproteobacteria</taxon>
        <taxon>Candidatus Kentrum</taxon>
    </lineage>
</organism>
<dbReference type="SUPFAM" id="SSF82649">
    <property type="entry name" value="SufE/NifU"/>
    <property type="match status" value="1"/>
</dbReference>
<dbReference type="GO" id="GO:0016226">
    <property type="term" value="P:iron-sulfur cluster assembly"/>
    <property type="evidence" value="ECO:0007669"/>
    <property type="project" value="InterPro"/>
</dbReference>
<feature type="domain" description="NIF system FeS cluster assembly NifU N-terminal" evidence="1">
    <location>
        <begin position="3"/>
        <end position="103"/>
    </location>
</feature>
<sequence length="123" mass="13666">MSSDLIIKHFTNPRFVGRLENPEMEIEVIGQACGDRLLVQVQSNDGMVSDVAFQVWGTAASMAAADIFCESIKGKVFSEISDRDDGEIEAMLGELEPSEHHCIDKLIELHRFLIAEAERQGVM</sequence>
<dbReference type="InterPro" id="IPR002871">
    <property type="entry name" value="NIF_FeS_clus_asmbl_NifU_N"/>
</dbReference>
<evidence type="ECO:0000313" key="2">
    <source>
        <dbReference type="EMBL" id="VFK17273.1"/>
    </source>
</evidence>
<name>A0A450WJR5_9GAMM</name>
<dbReference type="EMBL" id="CAADFN010000030">
    <property type="protein sequence ID" value="VFK17273.1"/>
    <property type="molecule type" value="Genomic_DNA"/>
</dbReference>
<dbReference type="GO" id="GO:0051536">
    <property type="term" value="F:iron-sulfur cluster binding"/>
    <property type="evidence" value="ECO:0007669"/>
    <property type="project" value="InterPro"/>
</dbReference>
<dbReference type="Gene3D" id="3.90.1010.10">
    <property type="match status" value="1"/>
</dbReference>
<proteinExistence type="predicted"/>
<dbReference type="AlphaFoldDB" id="A0A450WJR5"/>
<reference evidence="2" key="1">
    <citation type="submission" date="2019-02" db="EMBL/GenBank/DDBJ databases">
        <authorList>
            <person name="Gruber-Vodicka R. H."/>
            <person name="Seah K. B. B."/>
        </authorList>
    </citation>
    <scope>NUCLEOTIDE SEQUENCE</scope>
    <source>
        <strain evidence="2">BECK_BY7</strain>
    </source>
</reference>
<gene>
    <name evidence="2" type="ORF">BECKLFY1418C_GA0070996_10307</name>
</gene>
<protein>
    <submittedName>
        <fullName evidence="2">Nitrogen fixation protein NifU</fullName>
    </submittedName>
</protein>
<dbReference type="CDD" id="cd06664">
    <property type="entry name" value="IscU_like"/>
    <property type="match status" value="1"/>
</dbReference>
<dbReference type="PANTHER" id="PTHR10093">
    <property type="entry name" value="IRON-SULFUR CLUSTER ASSEMBLY ENZYME NIFU HOMOLOG"/>
    <property type="match status" value="1"/>
</dbReference>
<accession>A0A450WJR5</accession>
<evidence type="ECO:0000259" key="1">
    <source>
        <dbReference type="Pfam" id="PF01592"/>
    </source>
</evidence>